<accession>U2DS65</accession>
<feature type="transmembrane region" description="Helical" evidence="7">
    <location>
        <begin position="134"/>
        <end position="155"/>
    </location>
</feature>
<feature type="transmembrane region" description="Helical" evidence="7">
    <location>
        <begin position="107"/>
        <end position="128"/>
    </location>
</feature>
<dbReference type="InterPro" id="IPR046806">
    <property type="entry name" value="MrpA_C/MbhE"/>
</dbReference>
<evidence type="ECO:0000259" key="9">
    <source>
        <dbReference type="Pfam" id="PF20501"/>
    </source>
</evidence>
<feature type="domain" description="Na+/H+ antiporter MnhB subunit-related protein" evidence="8">
    <location>
        <begin position="110"/>
        <end position="228"/>
    </location>
</feature>
<proteinExistence type="inferred from homology"/>
<sequence>MSRLNEIVNKLYKISLVLLLATCLLFIFYKVHNIDRNRYLSEHYINEGVEETGSINLVTSVLYDYRSFDTLGEATVILIAAAILVFLTPPKKGVMMSNEYTIIVYQYLLYIIPFLVVLGTYLMLFGHLSAGGGFVGGVVIAMIPILLTITFGIEFSEYKIGPAKKSLLENIGAIGFILLGLVGVFIGGNFLAGGQANINLGNPGELISAGLIPSLNLVIGLKVAAGLTTIFNSLIKEE</sequence>
<evidence type="ECO:0000256" key="2">
    <source>
        <dbReference type="ARBA" id="ARBA00009425"/>
    </source>
</evidence>
<comment type="subcellular location">
    <subcellularLocation>
        <location evidence="1">Cell membrane</location>
        <topology evidence="1">Multi-pass membrane protein</topology>
    </subcellularLocation>
</comment>
<gene>
    <name evidence="10" type="ORF">HLPCO_002514</name>
</gene>
<evidence type="ECO:0000256" key="5">
    <source>
        <dbReference type="ARBA" id="ARBA00022989"/>
    </source>
</evidence>
<dbReference type="GO" id="GO:0005886">
    <property type="term" value="C:plasma membrane"/>
    <property type="evidence" value="ECO:0007669"/>
    <property type="project" value="UniProtKB-SubCell"/>
</dbReference>
<dbReference type="STRING" id="1033810.HLPCO_002514"/>
<dbReference type="Pfam" id="PF20501">
    <property type="entry name" value="MbhE"/>
    <property type="match status" value="1"/>
</dbReference>
<evidence type="ECO:0000313" key="10">
    <source>
        <dbReference type="EMBL" id="ERJ11392.1"/>
    </source>
</evidence>
<dbReference type="Proteomes" id="UP000005707">
    <property type="component" value="Unassembled WGS sequence"/>
</dbReference>
<dbReference type="InterPro" id="IPR007182">
    <property type="entry name" value="MnhB"/>
</dbReference>
<feature type="transmembrane region" description="Helical" evidence="7">
    <location>
        <begin position="167"/>
        <end position="191"/>
    </location>
</feature>
<evidence type="ECO:0000256" key="6">
    <source>
        <dbReference type="ARBA" id="ARBA00023136"/>
    </source>
</evidence>
<keyword evidence="4 7" id="KW-0812">Transmembrane</keyword>
<protein>
    <submittedName>
        <fullName evidence="10">Membrane bound hydrogenase MbhE subunit protein</fullName>
    </submittedName>
</protein>
<comment type="caution">
    <text evidence="10">The sequence shown here is derived from an EMBL/GenBank/DDBJ whole genome shotgun (WGS) entry which is preliminary data.</text>
</comment>
<feature type="transmembrane region" description="Helical" evidence="7">
    <location>
        <begin position="12"/>
        <end position="31"/>
    </location>
</feature>
<dbReference type="InterPro" id="IPR050622">
    <property type="entry name" value="CPA3_antiporter_subunitB"/>
</dbReference>
<reference evidence="10 11" key="1">
    <citation type="journal article" date="2011" name="J. Bacteriol.">
        <title>Genome sequence of Haloplasma contractile, an unusual contractile bacterium from a deep-sea anoxic brine lake.</title>
        <authorList>
            <person name="Antunes A."/>
            <person name="Alam I."/>
            <person name="El Dorry H."/>
            <person name="Siam R."/>
            <person name="Robertson A."/>
            <person name="Bajic V.B."/>
            <person name="Stingl U."/>
        </authorList>
    </citation>
    <scope>NUCLEOTIDE SEQUENCE [LARGE SCALE GENOMIC DNA]</scope>
    <source>
        <strain evidence="10 11">SSD-17B</strain>
    </source>
</reference>
<evidence type="ECO:0000256" key="1">
    <source>
        <dbReference type="ARBA" id="ARBA00004651"/>
    </source>
</evidence>
<keyword evidence="3" id="KW-1003">Cell membrane</keyword>
<dbReference type="OrthoDB" id="9798859at2"/>
<dbReference type="EMBL" id="AFNU02000011">
    <property type="protein sequence ID" value="ERJ11392.1"/>
    <property type="molecule type" value="Genomic_DNA"/>
</dbReference>
<dbReference type="Pfam" id="PF04039">
    <property type="entry name" value="MnhB"/>
    <property type="match status" value="1"/>
</dbReference>
<organism evidence="10 11">
    <name type="scientific">Haloplasma contractile SSD-17B</name>
    <dbReference type="NCBI Taxonomy" id="1033810"/>
    <lineage>
        <taxon>Bacteria</taxon>
        <taxon>Bacillati</taxon>
        <taxon>Mycoplasmatota</taxon>
        <taxon>Mollicutes</taxon>
        <taxon>Haloplasmatales</taxon>
        <taxon>Haloplasmataceae</taxon>
        <taxon>Haloplasma</taxon>
    </lineage>
</organism>
<evidence type="ECO:0000259" key="8">
    <source>
        <dbReference type="Pfam" id="PF04039"/>
    </source>
</evidence>
<keyword evidence="11" id="KW-1185">Reference proteome</keyword>
<feature type="transmembrane region" description="Helical" evidence="7">
    <location>
        <begin position="70"/>
        <end position="87"/>
    </location>
</feature>
<evidence type="ECO:0000256" key="4">
    <source>
        <dbReference type="ARBA" id="ARBA00022692"/>
    </source>
</evidence>
<dbReference type="RefSeq" id="WP_008826578.1">
    <property type="nucleotide sequence ID" value="NZ_AFNU02000011.1"/>
</dbReference>
<dbReference type="PANTHER" id="PTHR33932:SF4">
    <property type="entry name" value="NA(+)_H(+) ANTIPORTER SUBUNIT B"/>
    <property type="match status" value="1"/>
</dbReference>
<dbReference type="PANTHER" id="PTHR33932">
    <property type="entry name" value="NA(+)/H(+) ANTIPORTER SUBUNIT B"/>
    <property type="match status" value="1"/>
</dbReference>
<keyword evidence="5 7" id="KW-1133">Transmembrane helix</keyword>
<name>U2DS65_9MOLU</name>
<dbReference type="FunCoup" id="U2DS65">
    <property type="interactions" value="13"/>
</dbReference>
<feature type="transmembrane region" description="Helical" evidence="7">
    <location>
        <begin position="211"/>
        <end position="235"/>
    </location>
</feature>
<feature type="domain" description="MrpA C-terminal/MbhE" evidence="9">
    <location>
        <begin position="14"/>
        <end position="86"/>
    </location>
</feature>
<evidence type="ECO:0000256" key="7">
    <source>
        <dbReference type="SAM" id="Phobius"/>
    </source>
</evidence>
<comment type="similarity">
    <text evidence="2">Belongs to the CPA3 antiporters (TC 2.A.63) subunit B family.</text>
</comment>
<evidence type="ECO:0000256" key="3">
    <source>
        <dbReference type="ARBA" id="ARBA00022475"/>
    </source>
</evidence>
<reference evidence="10 11" key="2">
    <citation type="journal article" date="2013" name="PLoS ONE">
        <title>INDIGO - INtegrated Data Warehouse of MIcrobial GenOmes with Examples from the Red Sea Extremophiles.</title>
        <authorList>
            <person name="Alam I."/>
            <person name="Antunes A."/>
            <person name="Kamau A.A."/>
            <person name="Ba Alawi W."/>
            <person name="Kalkatawi M."/>
            <person name="Stingl U."/>
            <person name="Bajic V.B."/>
        </authorList>
    </citation>
    <scope>NUCLEOTIDE SEQUENCE [LARGE SCALE GENOMIC DNA]</scope>
    <source>
        <strain evidence="10 11">SSD-17B</strain>
    </source>
</reference>
<dbReference type="AlphaFoldDB" id="U2DS65"/>
<evidence type="ECO:0000313" key="11">
    <source>
        <dbReference type="Proteomes" id="UP000005707"/>
    </source>
</evidence>
<dbReference type="InParanoid" id="U2DS65"/>
<dbReference type="eggNOG" id="COG2111">
    <property type="taxonomic scope" value="Bacteria"/>
</dbReference>
<keyword evidence="6 7" id="KW-0472">Membrane</keyword>